<keyword evidence="3" id="KW-1185">Reference proteome</keyword>
<dbReference type="RefSeq" id="XP_068361928.1">
    <property type="nucleotide sequence ID" value="XM_068502671.1"/>
</dbReference>
<evidence type="ECO:0000256" key="1">
    <source>
        <dbReference type="SAM" id="MobiDB-lite"/>
    </source>
</evidence>
<feature type="compositionally biased region" description="Polar residues" evidence="1">
    <location>
        <begin position="24"/>
        <end position="44"/>
    </location>
</feature>
<dbReference type="VEuPathDB" id="TrichDB:TRFO_22646"/>
<dbReference type="EMBL" id="MLAK01000658">
    <property type="protein sequence ID" value="OHT08792.1"/>
    <property type="molecule type" value="Genomic_DNA"/>
</dbReference>
<comment type="caution">
    <text evidence="2">The sequence shown here is derived from an EMBL/GenBank/DDBJ whole genome shotgun (WGS) entry which is preliminary data.</text>
</comment>
<sequence length="487" mass="57064">MRRSHRNRNSLSSLSLTKPDESSENWNPSNRQQLFRTLKRSSSFCRKPSSENKSSSKECQQSFKKSRPNDSESQKSHFSSTNSSISRESRSKSVCSAASLDLFNRSVSSLETRTHRTTLHDKQNGPDDIHFIRSHKTSKNYKPLKERYFDSVTNRRKFCQNFIDQKETQMQKECTFNPKLISKQTASVEHHDLIEPRKRGEQPEISKVKPVINRKSKRIAENLTSDKSIFARQSNRLYHNDNNNNDQIYIDENEKVSSNKIAKHDLNKLIDRLANQSIKNNKRYDDSSLSKNDENMNNQNQHQFIQNYNQKTHQNQSIQNIHQSIENDSSASSNDRKRNRSTKGFSKQAIDRLVENSVRKYSERKYVDSNSYKPEINKKSKEIVSVICSEPRDLFEESLREAFLREKEIEKNLKFKEEQEMAECRILPKVRRRPAGLNNIPRISLADENDKLPSNQPPPLEPFEMKEIRMKPFSFDTISRRKGKRTQ</sequence>
<evidence type="ECO:0000313" key="3">
    <source>
        <dbReference type="Proteomes" id="UP000179807"/>
    </source>
</evidence>
<feature type="region of interest" description="Disordered" evidence="1">
    <location>
        <begin position="446"/>
        <end position="466"/>
    </location>
</feature>
<accession>A0A1J4KCX8</accession>
<reference evidence="2" key="1">
    <citation type="submission" date="2016-10" db="EMBL/GenBank/DDBJ databases">
        <authorList>
            <person name="Benchimol M."/>
            <person name="Almeida L.G."/>
            <person name="Vasconcelos A.T."/>
            <person name="Perreira-Neves A."/>
            <person name="Rosa I.A."/>
            <person name="Tasca T."/>
            <person name="Bogo M.R."/>
            <person name="de Souza W."/>
        </authorList>
    </citation>
    <scope>NUCLEOTIDE SEQUENCE [LARGE SCALE GENOMIC DNA]</scope>
    <source>
        <strain evidence="2">K</strain>
    </source>
</reference>
<feature type="compositionally biased region" description="Low complexity" evidence="1">
    <location>
        <begin position="79"/>
        <end position="90"/>
    </location>
</feature>
<feature type="region of interest" description="Disordered" evidence="1">
    <location>
        <begin position="325"/>
        <end position="348"/>
    </location>
</feature>
<feature type="region of interest" description="Disordered" evidence="1">
    <location>
        <begin position="1"/>
        <end position="90"/>
    </location>
</feature>
<gene>
    <name evidence="2" type="ORF">TRFO_22646</name>
</gene>
<dbReference type="AlphaFoldDB" id="A0A1J4KCX8"/>
<name>A0A1J4KCX8_9EUKA</name>
<evidence type="ECO:0000313" key="2">
    <source>
        <dbReference type="EMBL" id="OHT08792.1"/>
    </source>
</evidence>
<protein>
    <submittedName>
        <fullName evidence="2">Uncharacterized protein</fullName>
    </submittedName>
</protein>
<dbReference type="GeneID" id="94837375"/>
<proteinExistence type="predicted"/>
<organism evidence="2 3">
    <name type="scientific">Tritrichomonas foetus</name>
    <dbReference type="NCBI Taxonomy" id="1144522"/>
    <lineage>
        <taxon>Eukaryota</taxon>
        <taxon>Metamonada</taxon>
        <taxon>Parabasalia</taxon>
        <taxon>Tritrichomonadida</taxon>
        <taxon>Tritrichomonadidae</taxon>
        <taxon>Tritrichomonas</taxon>
    </lineage>
</organism>
<dbReference type="Proteomes" id="UP000179807">
    <property type="component" value="Unassembled WGS sequence"/>
</dbReference>